<feature type="signal peptide" evidence="7">
    <location>
        <begin position="1"/>
        <end position="25"/>
    </location>
</feature>
<feature type="region of interest" description="Disordered" evidence="6">
    <location>
        <begin position="28"/>
        <end position="101"/>
    </location>
</feature>
<evidence type="ECO:0000256" key="6">
    <source>
        <dbReference type="SAM" id="MobiDB-lite"/>
    </source>
</evidence>
<protein>
    <submittedName>
        <fullName evidence="8">Variable surface lipoprotein</fullName>
    </submittedName>
</protein>
<evidence type="ECO:0000256" key="5">
    <source>
        <dbReference type="ARBA" id="ARBA00023288"/>
    </source>
</evidence>
<organism evidence="8 9">
    <name type="scientific">Mycoplasma phocoeninasale</name>
    <dbReference type="NCBI Taxonomy" id="2726117"/>
    <lineage>
        <taxon>Bacteria</taxon>
        <taxon>Bacillati</taxon>
        <taxon>Mycoplasmatota</taxon>
        <taxon>Mollicutes</taxon>
        <taxon>Mycoplasmataceae</taxon>
        <taxon>Mycoplasma</taxon>
    </lineage>
</organism>
<dbReference type="PANTHER" id="PTHR34403:SF14">
    <property type="entry name" value="OS05G0225800 PROTEIN"/>
    <property type="match status" value="1"/>
</dbReference>
<keyword evidence="5 8" id="KW-0449">Lipoprotein</keyword>
<dbReference type="PANTHER" id="PTHR34403">
    <property type="entry name" value="TOL-PAL SYSTEM PROTEIN TOLA"/>
    <property type="match status" value="1"/>
</dbReference>
<evidence type="ECO:0000256" key="4">
    <source>
        <dbReference type="ARBA" id="ARBA00023139"/>
    </source>
</evidence>
<dbReference type="GO" id="GO:0005886">
    <property type="term" value="C:plasma membrane"/>
    <property type="evidence" value="ECO:0007669"/>
    <property type="project" value="UniProtKB-SubCell"/>
</dbReference>
<feature type="compositionally biased region" description="Pro residues" evidence="6">
    <location>
        <begin position="46"/>
        <end position="94"/>
    </location>
</feature>
<dbReference type="AlphaFoldDB" id="A0A858U3P8"/>
<dbReference type="EMBL" id="CP051480">
    <property type="protein sequence ID" value="QJG66621.1"/>
    <property type="molecule type" value="Genomic_DNA"/>
</dbReference>
<name>A0A858U3P8_9MOLU</name>
<reference evidence="8 9" key="1">
    <citation type="submission" date="2020-04" db="EMBL/GenBank/DDBJ databases">
        <title>Novel Mycoplasma species detected in Phocoena phocoena (harbor porpoise) from the USA.</title>
        <authorList>
            <person name="Volokhov D.V."/>
        </authorList>
    </citation>
    <scope>NUCLEOTIDE SEQUENCE [LARGE SCALE GENOMIC DNA]</scope>
    <source>
        <strain evidence="8 9">C264-NAS</strain>
    </source>
</reference>
<sequence length="580" mass="66250">MKKLTKIMISIGSIASVLTVPLVAAACNNTDKQPKPDPKPDDPKPDPNPSPAPTPEPMPDPNPKPEPSPMPDPTPNPEPAPKPNPEPSPTPDPNPDMDDKKDSEVIMLDKDQKAEVVNIFELDKNLLVSENLNKLVLKQANNIKIEKVYADAYNDLEGSLSISVQGLYNEKNFSFNNYLISDFHNHKKLESFKFFKISLNKNTLIENNKNINDLYSLRGQEVLNYLNIMSNGVYLNDLFSNKIIDLDFISLNRRNNNATFAFNYSYKIKENSEEQKTKKILISGTRVILPSDSVTNKDILNYLLDRKIVIKNNYDKTFFASVFEGRSNSAKNSIVSTFFDFDATENLKYFQKKGGLSIEIDNVKSNDIEGSLLISYYVTYDLNDVKDRSNTKNIKVNNFPTARDDLDIKKDFNIEITDITNKEFKNNLKNLYNQYNNNDIDGVKIVSPEDLKKYFGFSNDWNVITEIDNKDRDRFTLDDTNSFWEFRYKGRKIQGNLNFDNGIIKDPVSNKDKIIFSLLQIKPKEVSNIRINKDNTTITVDFVYDIKYFVYNANNVNSKATEEIVVTQKKTITSTVDKLG</sequence>
<evidence type="ECO:0000313" key="9">
    <source>
        <dbReference type="Proteomes" id="UP000501728"/>
    </source>
</evidence>
<evidence type="ECO:0000256" key="2">
    <source>
        <dbReference type="ARBA" id="ARBA00022729"/>
    </source>
</evidence>
<gene>
    <name evidence="8" type="ORF">HGG64_02850</name>
</gene>
<dbReference type="PROSITE" id="PS51257">
    <property type="entry name" value="PROKAR_LIPOPROTEIN"/>
    <property type="match status" value="1"/>
</dbReference>
<dbReference type="InterPro" id="IPR049890">
    <property type="entry name" value="VlpA-F-like_signal"/>
</dbReference>
<comment type="subcellular location">
    <subcellularLocation>
        <location evidence="1">Cell membrane</location>
        <topology evidence="1">Lipid-anchor</topology>
    </subcellularLocation>
</comment>
<evidence type="ECO:0000256" key="3">
    <source>
        <dbReference type="ARBA" id="ARBA00022737"/>
    </source>
</evidence>
<dbReference type="KEGG" id="mphn:HGG64_02850"/>
<keyword evidence="9" id="KW-1185">Reference proteome</keyword>
<evidence type="ECO:0000256" key="1">
    <source>
        <dbReference type="ARBA" id="ARBA00004193"/>
    </source>
</evidence>
<proteinExistence type="predicted"/>
<dbReference type="InterPro" id="IPR050972">
    <property type="entry name" value="SDr-like"/>
</dbReference>
<keyword evidence="2 7" id="KW-0732">Signal</keyword>
<evidence type="ECO:0000256" key="7">
    <source>
        <dbReference type="SAM" id="SignalP"/>
    </source>
</evidence>
<feature type="chain" id="PRO_5032538516" evidence="7">
    <location>
        <begin position="26"/>
        <end position="580"/>
    </location>
</feature>
<keyword evidence="3" id="KW-0677">Repeat</keyword>
<dbReference type="RefSeq" id="WP_169580444.1">
    <property type="nucleotide sequence ID" value="NZ_CP051480.1"/>
</dbReference>
<dbReference type="NCBIfam" id="NF033817">
    <property type="entry name" value="Mplas_variab_LP"/>
    <property type="match status" value="1"/>
</dbReference>
<accession>A0A858U3P8</accession>
<keyword evidence="4" id="KW-0564">Palmitate</keyword>
<dbReference type="Proteomes" id="UP000501728">
    <property type="component" value="Chromosome"/>
</dbReference>
<feature type="compositionally biased region" description="Basic and acidic residues" evidence="6">
    <location>
        <begin position="32"/>
        <end position="45"/>
    </location>
</feature>
<evidence type="ECO:0000313" key="8">
    <source>
        <dbReference type="EMBL" id="QJG66621.1"/>
    </source>
</evidence>